<feature type="region of interest" description="Disordered" evidence="4">
    <location>
        <begin position="387"/>
        <end position="412"/>
    </location>
</feature>
<evidence type="ECO:0000256" key="3">
    <source>
        <dbReference type="PROSITE-ProRule" id="PRU00221"/>
    </source>
</evidence>
<gene>
    <name evidence="5" type="ORF">IWW36_000419</name>
</gene>
<keyword evidence="6" id="KW-1185">Reference proteome</keyword>
<dbReference type="SMART" id="SM00320">
    <property type="entry name" value="WD40"/>
    <property type="match status" value="6"/>
</dbReference>
<dbReference type="PANTHER" id="PTHR19876:SF20">
    <property type="entry name" value="PRE-MRNA-SPLICING FACTOR PRP46-LIKE"/>
    <property type="match status" value="1"/>
</dbReference>
<dbReference type="GO" id="GO:0030126">
    <property type="term" value="C:COPI vesicle coat"/>
    <property type="evidence" value="ECO:0007669"/>
    <property type="project" value="TreeGrafter"/>
</dbReference>
<accession>A0A9W8IDN8</accession>
<dbReference type="PROSITE" id="PS50082">
    <property type="entry name" value="WD_REPEATS_2"/>
    <property type="match status" value="2"/>
</dbReference>
<dbReference type="GO" id="GO:0006886">
    <property type="term" value="P:intracellular protein transport"/>
    <property type="evidence" value="ECO:0007669"/>
    <property type="project" value="TreeGrafter"/>
</dbReference>
<dbReference type="OrthoDB" id="6262491at2759"/>
<dbReference type="InterPro" id="IPR001680">
    <property type="entry name" value="WD40_rpt"/>
</dbReference>
<keyword evidence="2" id="KW-0677">Repeat</keyword>
<evidence type="ECO:0000313" key="6">
    <source>
        <dbReference type="Proteomes" id="UP001139887"/>
    </source>
</evidence>
<dbReference type="Proteomes" id="UP001139887">
    <property type="component" value="Unassembled WGS sequence"/>
</dbReference>
<evidence type="ECO:0000313" key="5">
    <source>
        <dbReference type="EMBL" id="KAJ2852276.1"/>
    </source>
</evidence>
<name>A0A9W8IDN8_9FUNG</name>
<evidence type="ECO:0000256" key="4">
    <source>
        <dbReference type="SAM" id="MobiDB-lite"/>
    </source>
</evidence>
<dbReference type="PROSITE" id="PS50294">
    <property type="entry name" value="WD_REPEATS_REGION"/>
    <property type="match status" value="1"/>
</dbReference>
<dbReference type="Gene3D" id="2.130.10.10">
    <property type="entry name" value="YVTN repeat-like/Quinoprotein amine dehydrogenase"/>
    <property type="match status" value="2"/>
</dbReference>
<feature type="repeat" description="WD" evidence="3">
    <location>
        <begin position="131"/>
        <end position="172"/>
    </location>
</feature>
<dbReference type="GO" id="GO:0006891">
    <property type="term" value="P:intra-Golgi vesicle-mediated transport"/>
    <property type="evidence" value="ECO:0007669"/>
    <property type="project" value="TreeGrafter"/>
</dbReference>
<dbReference type="GO" id="GO:0006890">
    <property type="term" value="P:retrograde vesicle-mediated transport, Golgi to endoplasmic reticulum"/>
    <property type="evidence" value="ECO:0007669"/>
    <property type="project" value="TreeGrafter"/>
</dbReference>
<dbReference type="InterPro" id="IPR050844">
    <property type="entry name" value="Coatomer_complex_subunit"/>
</dbReference>
<evidence type="ECO:0000256" key="2">
    <source>
        <dbReference type="ARBA" id="ARBA00022737"/>
    </source>
</evidence>
<dbReference type="InterPro" id="IPR015943">
    <property type="entry name" value="WD40/YVTN_repeat-like_dom_sf"/>
</dbReference>
<feature type="compositionally biased region" description="Acidic residues" evidence="4">
    <location>
        <begin position="395"/>
        <end position="412"/>
    </location>
</feature>
<organism evidence="5 6">
    <name type="scientific">Coemansia brasiliensis</name>
    <dbReference type="NCBI Taxonomy" id="2650707"/>
    <lineage>
        <taxon>Eukaryota</taxon>
        <taxon>Fungi</taxon>
        <taxon>Fungi incertae sedis</taxon>
        <taxon>Zoopagomycota</taxon>
        <taxon>Kickxellomycotina</taxon>
        <taxon>Kickxellomycetes</taxon>
        <taxon>Kickxellales</taxon>
        <taxon>Kickxellaceae</taxon>
        <taxon>Coemansia</taxon>
    </lineage>
</organism>
<protein>
    <recommendedName>
        <fullName evidence="7">WD40 repeat-like protein</fullName>
    </recommendedName>
</protein>
<dbReference type="Pfam" id="PF00400">
    <property type="entry name" value="WD40"/>
    <property type="match status" value="3"/>
</dbReference>
<evidence type="ECO:0000256" key="1">
    <source>
        <dbReference type="ARBA" id="ARBA00022574"/>
    </source>
</evidence>
<dbReference type="EMBL" id="JANBUW010000004">
    <property type="protein sequence ID" value="KAJ2852276.1"/>
    <property type="molecule type" value="Genomic_DNA"/>
</dbReference>
<reference evidence="5" key="1">
    <citation type="submission" date="2022-07" db="EMBL/GenBank/DDBJ databases">
        <title>Phylogenomic reconstructions and comparative analyses of Kickxellomycotina fungi.</title>
        <authorList>
            <person name="Reynolds N.K."/>
            <person name="Stajich J.E."/>
            <person name="Barry K."/>
            <person name="Grigoriev I.V."/>
            <person name="Crous P."/>
            <person name="Smith M.E."/>
        </authorList>
    </citation>
    <scope>NUCLEOTIDE SEQUENCE</scope>
    <source>
        <strain evidence="5">NRRL 1566</strain>
    </source>
</reference>
<dbReference type="AlphaFoldDB" id="A0A9W8IDN8"/>
<dbReference type="GO" id="GO:0006888">
    <property type="term" value="P:endoplasmic reticulum to Golgi vesicle-mediated transport"/>
    <property type="evidence" value="ECO:0007669"/>
    <property type="project" value="TreeGrafter"/>
</dbReference>
<feature type="repeat" description="WD" evidence="3">
    <location>
        <begin position="322"/>
        <end position="354"/>
    </location>
</feature>
<dbReference type="PANTHER" id="PTHR19876">
    <property type="entry name" value="COATOMER"/>
    <property type="match status" value="1"/>
</dbReference>
<proteinExistence type="predicted"/>
<sequence length="412" mass="44916">MAIAGANVSTERRNFFMSSAQLEALERKEELERNPLRQKLGSPLQAGARILNFDLGSKDKAVLALSSHQAKIADLETSQLTKGAAKHTGPVTAVALLNRDYNGSQIALSASWDKSIKMWPVDNPQHTLAVFSGHADFVKCLAVHPTLPLVYSGSADKSIMYWKLPDSAEISAIRDTPLTIHPVKTVKGQHTGQIYALCLDTVSADVLYSTGSDASIRAWNAQTGAAIRIDDMEEWCIPRGEHKTNIFDCKATENTLWTASADKTAIGWDVESRVVDLILEHDASVNAVLPIPQAGIVATGVHGGVICIWKVNSGSPRIIREIHAHTDDVTCLQAAGRVFYSSGLDGTLRKWDIKDIIEFAGGMEYIPAELEALKSQQFLNKPKEKAAKASNSALTEEEERELAELMSDLDDM</sequence>
<evidence type="ECO:0008006" key="7">
    <source>
        <dbReference type="Google" id="ProtNLM"/>
    </source>
</evidence>
<dbReference type="InterPro" id="IPR036322">
    <property type="entry name" value="WD40_repeat_dom_sf"/>
</dbReference>
<comment type="caution">
    <text evidence="5">The sequence shown here is derived from an EMBL/GenBank/DDBJ whole genome shotgun (WGS) entry which is preliminary data.</text>
</comment>
<dbReference type="SUPFAM" id="SSF50978">
    <property type="entry name" value="WD40 repeat-like"/>
    <property type="match status" value="1"/>
</dbReference>
<keyword evidence="1 3" id="KW-0853">WD repeat</keyword>